<accession>A0ABU8SLI8</accession>
<keyword evidence="7" id="KW-0678">Repressor</keyword>
<evidence type="ECO:0000256" key="2">
    <source>
        <dbReference type="ARBA" id="ARBA00008316"/>
    </source>
</evidence>
<dbReference type="Proteomes" id="UP001370590">
    <property type="component" value="Unassembled WGS sequence"/>
</dbReference>
<keyword evidence="6 7" id="KW-0804">Transcription</keyword>
<evidence type="ECO:0000256" key="3">
    <source>
        <dbReference type="ARBA" id="ARBA00022490"/>
    </source>
</evidence>
<dbReference type="InterPro" id="IPR020899">
    <property type="entry name" value="Arg_repress_C"/>
</dbReference>
<evidence type="ECO:0000313" key="11">
    <source>
        <dbReference type="Proteomes" id="UP001370590"/>
    </source>
</evidence>
<comment type="subcellular location">
    <subcellularLocation>
        <location evidence="1 7">Cytoplasm</location>
    </subcellularLocation>
</comment>
<dbReference type="SUPFAM" id="SSF55252">
    <property type="entry name" value="C-terminal domain of arginine repressor"/>
    <property type="match status" value="1"/>
</dbReference>
<dbReference type="SUPFAM" id="SSF46785">
    <property type="entry name" value="Winged helix' DNA-binding domain"/>
    <property type="match status" value="1"/>
</dbReference>
<dbReference type="RefSeq" id="WP_339960578.1">
    <property type="nucleotide sequence ID" value="NZ_JAWMWH010000001.1"/>
</dbReference>
<dbReference type="Pfam" id="PF02863">
    <property type="entry name" value="Arg_repressor_C"/>
    <property type="match status" value="1"/>
</dbReference>
<dbReference type="Pfam" id="PF01316">
    <property type="entry name" value="Arg_repressor"/>
    <property type="match status" value="1"/>
</dbReference>
<evidence type="ECO:0000313" key="10">
    <source>
        <dbReference type="EMBL" id="MEJ6400776.1"/>
    </source>
</evidence>
<dbReference type="PRINTS" id="PR01467">
    <property type="entry name" value="ARGREPRESSOR"/>
</dbReference>
<evidence type="ECO:0000256" key="5">
    <source>
        <dbReference type="ARBA" id="ARBA00023125"/>
    </source>
</evidence>
<dbReference type="EMBL" id="JAWMWH010000001">
    <property type="protein sequence ID" value="MEJ6400776.1"/>
    <property type="molecule type" value="Genomic_DNA"/>
</dbReference>
<evidence type="ECO:0000256" key="4">
    <source>
        <dbReference type="ARBA" id="ARBA00023015"/>
    </source>
</evidence>
<comment type="pathway">
    <text evidence="7">Amino-acid biosynthesis; L-arginine biosynthesis [regulation].</text>
</comment>
<dbReference type="InterPro" id="IPR036251">
    <property type="entry name" value="Arg_repress_C_sf"/>
</dbReference>
<dbReference type="Gene3D" id="1.10.10.10">
    <property type="entry name" value="Winged helix-like DNA-binding domain superfamily/Winged helix DNA-binding domain"/>
    <property type="match status" value="1"/>
</dbReference>
<feature type="domain" description="Arginine repressor DNA-binding" evidence="8">
    <location>
        <begin position="1"/>
        <end position="65"/>
    </location>
</feature>
<organism evidence="10 11">
    <name type="scientific">Nicoliella lavandulae</name>
    <dbReference type="NCBI Taxonomy" id="3082954"/>
    <lineage>
        <taxon>Bacteria</taxon>
        <taxon>Bacillati</taxon>
        <taxon>Bacillota</taxon>
        <taxon>Bacilli</taxon>
        <taxon>Lactobacillales</taxon>
        <taxon>Lactobacillaceae</taxon>
        <taxon>Nicoliella</taxon>
    </lineage>
</organism>
<protein>
    <recommendedName>
        <fullName evidence="7">Arginine repressor</fullName>
    </recommendedName>
</protein>
<evidence type="ECO:0000256" key="7">
    <source>
        <dbReference type="HAMAP-Rule" id="MF_00173"/>
    </source>
</evidence>
<feature type="domain" description="Arginine repressor C-terminal" evidence="9">
    <location>
        <begin position="79"/>
        <end position="144"/>
    </location>
</feature>
<dbReference type="InterPro" id="IPR001669">
    <property type="entry name" value="Arg_repress"/>
</dbReference>
<dbReference type="InterPro" id="IPR036390">
    <property type="entry name" value="WH_DNA-bd_sf"/>
</dbReference>
<keyword evidence="5 7" id="KW-0238">DNA-binding</keyword>
<keyword evidence="7" id="KW-0028">Amino-acid biosynthesis</keyword>
<reference evidence="10 11" key="1">
    <citation type="submission" date="2023-10" db="EMBL/GenBank/DDBJ databases">
        <title>Nicoliella lavandulae sp. nov. isolated from Lavandula angustifolia flowers.</title>
        <authorList>
            <person name="Alcantara C."/>
            <person name="Zuniga M."/>
            <person name="Landete J.M."/>
            <person name="Monedero V."/>
        </authorList>
    </citation>
    <scope>NUCLEOTIDE SEQUENCE [LARGE SCALE GENOMIC DNA]</scope>
    <source>
        <strain evidence="10 11">Es01</strain>
    </source>
</reference>
<gene>
    <name evidence="7" type="primary">argR</name>
    <name evidence="10" type="ORF">R4146_06325</name>
</gene>
<comment type="function">
    <text evidence="7">Regulates arginine biosynthesis genes.</text>
</comment>
<keyword evidence="7" id="KW-0055">Arginine biosynthesis</keyword>
<evidence type="ECO:0000256" key="6">
    <source>
        <dbReference type="ARBA" id="ARBA00023163"/>
    </source>
</evidence>
<dbReference type="HAMAP" id="MF_00173">
    <property type="entry name" value="Arg_repressor"/>
    <property type="match status" value="1"/>
</dbReference>
<keyword evidence="11" id="KW-1185">Reference proteome</keyword>
<evidence type="ECO:0000259" key="9">
    <source>
        <dbReference type="Pfam" id="PF02863"/>
    </source>
</evidence>
<dbReference type="PANTHER" id="PTHR34471:SF1">
    <property type="entry name" value="ARGININE REPRESSOR"/>
    <property type="match status" value="1"/>
</dbReference>
<proteinExistence type="inferred from homology"/>
<dbReference type="Gene3D" id="3.30.1360.40">
    <property type="match status" value="1"/>
</dbReference>
<evidence type="ECO:0000256" key="1">
    <source>
        <dbReference type="ARBA" id="ARBA00004496"/>
    </source>
</evidence>
<dbReference type="InterPro" id="IPR020900">
    <property type="entry name" value="Arg_repress_DNA-bd"/>
</dbReference>
<evidence type="ECO:0000259" key="8">
    <source>
        <dbReference type="Pfam" id="PF01316"/>
    </source>
</evidence>
<dbReference type="InterPro" id="IPR036388">
    <property type="entry name" value="WH-like_DNA-bd_sf"/>
</dbReference>
<dbReference type="PANTHER" id="PTHR34471">
    <property type="entry name" value="ARGININE REPRESSOR"/>
    <property type="match status" value="1"/>
</dbReference>
<sequence>MKKEVRQAAIERIINQFPIAKQEQLMEKLKADGIDATQATISRDIREMNIIKQQDGDQWRYTIYKNSNPNELSHLYDMISDSVTSVEQVQFINIVHTLDSYANTLAAIIDDLSLDCISGTLAGHDTIVIFSANNDFASEVNKIFNDHLNLDL</sequence>
<keyword evidence="4 7" id="KW-0805">Transcription regulation</keyword>
<name>A0ABU8SLI8_9LACO</name>
<comment type="caution">
    <text evidence="10">The sequence shown here is derived from an EMBL/GenBank/DDBJ whole genome shotgun (WGS) entry which is preliminary data.</text>
</comment>
<keyword evidence="3 7" id="KW-0963">Cytoplasm</keyword>
<comment type="similarity">
    <text evidence="2 7">Belongs to the ArgR family.</text>
</comment>